<evidence type="ECO:0000313" key="6">
    <source>
        <dbReference type="EMBL" id="MCP2169576.1"/>
    </source>
</evidence>
<keyword evidence="7" id="KW-1185">Reference proteome</keyword>
<dbReference type="PROSITE" id="PS50977">
    <property type="entry name" value="HTH_TETR_2"/>
    <property type="match status" value="1"/>
</dbReference>
<dbReference type="Pfam" id="PF00440">
    <property type="entry name" value="TetR_N"/>
    <property type="match status" value="1"/>
</dbReference>
<accession>A0AAE3GJU0</accession>
<evidence type="ECO:0000256" key="1">
    <source>
        <dbReference type="ARBA" id="ARBA00023015"/>
    </source>
</evidence>
<feature type="domain" description="HTH tetR-type" evidence="5">
    <location>
        <begin position="6"/>
        <end position="66"/>
    </location>
</feature>
<dbReference type="GO" id="GO:0003677">
    <property type="term" value="F:DNA binding"/>
    <property type="evidence" value="ECO:0007669"/>
    <property type="project" value="UniProtKB-UniRule"/>
</dbReference>
<reference evidence="6" key="1">
    <citation type="submission" date="2022-06" db="EMBL/GenBank/DDBJ databases">
        <title>Genomic Encyclopedia of Archaeal and Bacterial Type Strains, Phase II (KMG-II): from individual species to whole genera.</title>
        <authorList>
            <person name="Goeker M."/>
        </authorList>
    </citation>
    <scope>NUCLEOTIDE SEQUENCE</scope>
    <source>
        <strain evidence="6">DSM 43935</strain>
    </source>
</reference>
<dbReference type="RefSeq" id="WP_253778504.1">
    <property type="nucleotide sequence ID" value="NZ_JAMTCK010000019.1"/>
</dbReference>
<name>A0AAE3GJU0_9PSEU</name>
<gene>
    <name evidence="6" type="ORF">LX83_006462</name>
</gene>
<organism evidence="6 7">
    <name type="scientific">Goodfellowiella coeruleoviolacea</name>
    <dbReference type="NCBI Taxonomy" id="334858"/>
    <lineage>
        <taxon>Bacteria</taxon>
        <taxon>Bacillati</taxon>
        <taxon>Actinomycetota</taxon>
        <taxon>Actinomycetes</taxon>
        <taxon>Pseudonocardiales</taxon>
        <taxon>Pseudonocardiaceae</taxon>
        <taxon>Goodfellowiella</taxon>
    </lineage>
</organism>
<evidence type="ECO:0000313" key="7">
    <source>
        <dbReference type="Proteomes" id="UP001206128"/>
    </source>
</evidence>
<sequence>MARPKKFDPEHVVDAAMAAFWAKGYAATSAEDLVERTGLGRGSLYHAFTSKRALFQETLRRYDTHWTARRVEILEGPGSAPERIRALLMSVVEEETAERPAHRGCLAVNAAIELAGRDPDATDQVRRVFQRVEDALCAAIQRGQRDGEIAADRDARALAQFTLNSMYGLRVLGKTADRRTLTGIVDSVLRAL</sequence>
<dbReference type="EMBL" id="JAMTCK010000019">
    <property type="protein sequence ID" value="MCP2169576.1"/>
    <property type="molecule type" value="Genomic_DNA"/>
</dbReference>
<dbReference type="PRINTS" id="PR00455">
    <property type="entry name" value="HTHTETR"/>
</dbReference>
<dbReference type="AlphaFoldDB" id="A0AAE3GJU0"/>
<evidence type="ECO:0000256" key="3">
    <source>
        <dbReference type="ARBA" id="ARBA00023163"/>
    </source>
</evidence>
<dbReference type="PANTHER" id="PTHR47506:SF10">
    <property type="entry name" value="TRANSCRIPTIONAL REGULATORY PROTEIN"/>
    <property type="match status" value="1"/>
</dbReference>
<dbReference type="InterPro" id="IPR036271">
    <property type="entry name" value="Tet_transcr_reg_TetR-rel_C_sf"/>
</dbReference>
<evidence type="ECO:0000256" key="2">
    <source>
        <dbReference type="ARBA" id="ARBA00023125"/>
    </source>
</evidence>
<keyword evidence="1" id="KW-0805">Transcription regulation</keyword>
<dbReference type="Pfam" id="PF16925">
    <property type="entry name" value="TetR_C_13"/>
    <property type="match status" value="1"/>
</dbReference>
<evidence type="ECO:0000256" key="4">
    <source>
        <dbReference type="PROSITE-ProRule" id="PRU00335"/>
    </source>
</evidence>
<keyword evidence="3" id="KW-0804">Transcription</keyword>
<dbReference type="Gene3D" id="1.10.10.60">
    <property type="entry name" value="Homeodomain-like"/>
    <property type="match status" value="1"/>
</dbReference>
<keyword evidence="2 4" id="KW-0238">DNA-binding</keyword>
<dbReference type="PROSITE" id="PS01081">
    <property type="entry name" value="HTH_TETR_1"/>
    <property type="match status" value="1"/>
</dbReference>
<dbReference type="Gene3D" id="1.10.357.10">
    <property type="entry name" value="Tetracycline Repressor, domain 2"/>
    <property type="match status" value="1"/>
</dbReference>
<protein>
    <submittedName>
        <fullName evidence="6">Transcriptional regulator, TetR family</fullName>
    </submittedName>
</protein>
<dbReference type="InterPro" id="IPR009057">
    <property type="entry name" value="Homeodomain-like_sf"/>
</dbReference>
<dbReference type="PANTHER" id="PTHR47506">
    <property type="entry name" value="TRANSCRIPTIONAL REGULATORY PROTEIN"/>
    <property type="match status" value="1"/>
</dbReference>
<dbReference type="InterPro" id="IPR023772">
    <property type="entry name" value="DNA-bd_HTH_TetR-type_CS"/>
</dbReference>
<dbReference type="InterPro" id="IPR011075">
    <property type="entry name" value="TetR_C"/>
</dbReference>
<dbReference type="Proteomes" id="UP001206128">
    <property type="component" value="Unassembled WGS sequence"/>
</dbReference>
<proteinExistence type="predicted"/>
<evidence type="ECO:0000259" key="5">
    <source>
        <dbReference type="PROSITE" id="PS50977"/>
    </source>
</evidence>
<comment type="caution">
    <text evidence="6">The sequence shown here is derived from an EMBL/GenBank/DDBJ whole genome shotgun (WGS) entry which is preliminary data.</text>
</comment>
<dbReference type="InterPro" id="IPR001647">
    <property type="entry name" value="HTH_TetR"/>
</dbReference>
<feature type="DNA-binding region" description="H-T-H motif" evidence="4">
    <location>
        <begin position="29"/>
        <end position="48"/>
    </location>
</feature>
<dbReference type="SUPFAM" id="SSF48498">
    <property type="entry name" value="Tetracyclin repressor-like, C-terminal domain"/>
    <property type="match status" value="1"/>
</dbReference>
<dbReference type="SUPFAM" id="SSF46689">
    <property type="entry name" value="Homeodomain-like"/>
    <property type="match status" value="1"/>
</dbReference>